<keyword evidence="3" id="KW-1185">Reference proteome</keyword>
<reference evidence="2 3" key="1">
    <citation type="submission" date="2016-09" db="EMBL/GenBank/DDBJ databases">
        <authorList>
            <person name="Capua I."/>
            <person name="De Benedictis P."/>
            <person name="Joannis T."/>
            <person name="Lombin L.H."/>
            <person name="Cattoli G."/>
        </authorList>
    </citation>
    <scope>NUCLEOTIDE SEQUENCE [LARGE SCALE GENOMIC DNA]</scope>
    <source>
        <strain evidence="2 3">IMI 309357</strain>
    </source>
</reference>
<dbReference type="OrthoDB" id="74360at2759"/>
<name>A0A1G4B155_9PEZI</name>
<sequence>MEKFQGAMFHTTQWDHKVDFKGKKIAFIGNGEQRTRGDTRRCKACGIREAKECTGAQAYLGTYVRDTPNLAYLFDPNTFPANDSDLFTCKTQGDYAVKSLFRPLMNPRASMIEMKQSAEDCETNAVANKVFSGTCLNW</sequence>
<evidence type="ECO:0000313" key="2">
    <source>
        <dbReference type="EMBL" id="OHE95055.1"/>
    </source>
</evidence>
<dbReference type="Proteomes" id="UP000176998">
    <property type="component" value="Unassembled WGS sequence"/>
</dbReference>
<dbReference type="Gene3D" id="3.50.50.60">
    <property type="entry name" value="FAD/NAD(P)-binding domain"/>
    <property type="match status" value="2"/>
</dbReference>
<proteinExistence type="inferred from homology"/>
<dbReference type="EMBL" id="MJBS01000089">
    <property type="protein sequence ID" value="OHE95055.1"/>
    <property type="molecule type" value="Genomic_DNA"/>
</dbReference>
<dbReference type="InterPro" id="IPR036188">
    <property type="entry name" value="FAD/NAD-bd_sf"/>
</dbReference>
<comment type="caution">
    <text evidence="2">The sequence shown here is derived from an EMBL/GenBank/DDBJ whole genome shotgun (WGS) entry which is preliminary data.</text>
</comment>
<dbReference type="PANTHER" id="PTHR42877:SF5">
    <property type="entry name" value="L-ORNITHINE N(5)-MONOOXYGENASE-RELATED"/>
    <property type="match status" value="1"/>
</dbReference>
<dbReference type="InterPro" id="IPR051209">
    <property type="entry name" value="FAD-bind_Monooxygenase_sf"/>
</dbReference>
<gene>
    <name evidence="2" type="ORF">CORC01_09712</name>
</gene>
<dbReference type="GeneID" id="34562851"/>
<organism evidence="2 3">
    <name type="scientific">Colletotrichum orchidophilum</name>
    <dbReference type="NCBI Taxonomy" id="1209926"/>
    <lineage>
        <taxon>Eukaryota</taxon>
        <taxon>Fungi</taxon>
        <taxon>Dikarya</taxon>
        <taxon>Ascomycota</taxon>
        <taxon>Pezizomycotina</taxon>
        <taxon>Sordariomycetes</taxon>
        <taxon>Hypocreomycetidae</taxon>
        <taxon>Glomerellales</taxon>
        <taxon>Glomerellaceae</taxon>
        <taxon>Colletotrichum</taxon>
    </lineage>
</organism>
<dbReference type="AlphaFoldDB" id="A0A1G4B155"/>
<keyword evidence="2" id="KW-0560">Oxidoreductase</keyword>
<dbReference type="RefSeq" id="XP_022472217.1">
    <property type="nucleotide sequence ID" value="XM_022621341.1"/>
</dbReference>
<evidence type="ECO:0000256" key="1">
    <source>
        <dbReference type="ARBA" id="ARBA00010139"/>
    </source>
</evidence>
<dbReference type="PANTHER" id="PTHR42877">
    <property type="entry name" value="L-ORNITHINE N(5)-MONOOXYGENASE-RELATED"/>
    <property type="match status" value="1"/>
</dbReference>
<comment type="similarity">
    <text evidence="1">Belongs to the FAD-binding monooxygenase family.</text>
</comment>
<dbReference type="GO" id="GO:0004497">
    <property type="term" value="F:monooxygenase activity"/>
    <property type="evidence" value="ECO:0007669"/>
    <property type="project" value="UniProtKB-KW"/>
</dbReference>
<protein>
    <submittedName>
        <fullName evidence="2">Monooxygenase</fullName>
    </submittedName>
</protein>
<accession>A0A1G4B155</accession>
<evidence type="ECO:0000313" key="3">
    <source>
        <dbReference type="Proteomes" id="UP000176998"/>
    </source>
</evidence>
<keyword evidence="2" id="KW-0503">Monooxygenase</keyword>